<dbReference type="eggNOG" id="KOG0370">
    <property type="taxonomic scope" value="Eukaryota"/>
</dbReference>
<dbReference type="InterPro" id="IPR017452">
    <property type="entry name" value="GPCR_Rhodpsn_7TM"/>
</dbReference>
<dbReference type="PROSITE" id="PS50262">
    <property type="entry name" value="G_PROTEIN_RECEP_F1_2"/>
    <property type="match status" value="1"/>
</dbReference>
<proteinExistence type="predicted"/>
<dbReference type="EMBL" id="DS469678">
    <property type="protein sequence ID" value="EDO36114.1"/>
    <property type="molecule type" value="Genomic_DNA"/>
</dbReference>
<dbReference type="PANTHER" id="PTHR23112:SF0">
    <property type="entry name" value="TRANSMEMBRANE PROTEIN 116"/>
    <property type="match status" value="1"/>
</dbReference>
<dbReference type="PANTHER" id="PTHR23112">
    <property type="entry name" value="G PROTEIN-COUPLED RECEPTOR 157-RELATED"/>
    <property type="match status" value="1"/>
</dbReference>
<feature type="transmembrane region" description="Helical" evidence="6">
    <location>
        <begin position="74"/>
        <end position="97"/>
    </location>
</feature>
<keyword evidence="2 6" id="KW-0812">Transmembrane</keyword>
<dbReference type="GO" id="GO:0004930">
    <property type="term" value="F:G protein-coupled receptor activity"/>
    <property type="evidence" value="ECO:0000318"/>
    <property type="project" value="GO_Central"/>
</dbReference>
<dbReference type="PhylomeDB" id="A7SJK3"/>
<evidence type="ECO:0000256" key="5">
    <source>
        <dbReference type="SAM" id="MobiDB-lite"/>
    </source>
</evidence>
<feature type="transmembrane region" description="Helical" evidence="6">
    <location>
        <begin position="219"/>
        <end position="243"/>
    </location>
</feature>
<dbReference type="GO" id="GO:0007189">
    <property type="term" value="P:adenylate cyclase-activating G protein-coupled receptor signaling pathway"/>
    <property type="evidence" value="ECO:0000318"/>
    <property type="project" value="GO_Central"/>
</dbReference>
<organism evidence="8 9">
    <name type="scientific">Nematostella vectensis</name>
    <name type="common">Starlet sea anemone</name>
    <dbReference type="NCBI Taxonomy" id="45351"/>
    <lineage>
        <taxon>Eukaryota</taxon>
        <taxon>Metazoa</taxon>
        <taxon>Cnidaria</taxon>
        <taxon>Anthozoa</taxon>
        <taxon>Hexacorallia</taxon>
        <taxon>Actiniaria</taxon>
        <taxon>Edwardsiidae</taxon>
        <taxon>Nematostella</taxon>
    </lineage>
</organism>
<sequence length="363" mass="41116">MAGFQRPHVLSQNSTRIIPGYCMIDLINPDDYSKFKTVSIIYCVSSLLSMLGAGSVIAFSLSRRVVKSPEVRPLFHLALADFLLALTWLSGAALWLSSPDKEKIFRPCFLIDAISEIFHIATFLLTVNYALNVFIRLKERTYGIQNLYFTTVSTNSFYSWLFAILYAICWSIPVLLMVPLITKMHIMAHKNKVHCSRCLLLFDRPRASSFAGEKQLWQVYGSVMLASTLGISILALLVMYFLAERLYRKAVLRSGILTDRQRAGIDDMRQRIFLYIMVFLVCWSPGLDSAYAGLSKLYSLRLDKAELPRGSQSEPFRRVFIGLLRVPWPLTLAIVYNSRTKSTPTDEGIPRVLEEGGGRSQPT</sequence>
<keyword evidence="4 6" id="KW-0472">Membrane</keyword>
<evidence type="ECO:0000259" key="7">
    <source>
        <dbReference type="PROSITE" id="PS50262"/>
    </source>
</evidence>
<dbReference type="InParanoid" id="A7SJK3"/>
<evidence type="ECO:0000256" key="2">
    <source>
        <dbReference type="ARBA" id="ARBA00022692"/>
    </source>
</evidence>
<evidence type="ECO:0000256" key="1">
    <source>
        <dbReference type="ARBA" id="ARBA00004141"/>
    </source>
</evidence>
<feature type="transmembrane region" description="Helical" evidence="6">
    <location>
        <begin position="157"/>
        <end position="181"/>
    </location>
</feature>
<evidence type="ECO:0000256" key="6">
    <source>
        <dbReference type="SAM" id="Phobius"/>
    </source>
</evidence>
<keyword evidence="3 6" id="KW-1133">Transmembrane helix</keyword>
<accession>A7SJK3</accession>
<comment type="subcellular location">
    <subcellularLocation>
        <location evidence="1">Membrane</location>
        <topology evidence="1">Multi-pass membrane protein</topology>
    </subcellularLocation>
</comment>
<gene>
    <name evidence="8" type="ORF">NEMVEDRAFT_v1g245687</name>
</gene>
<dbReference type="SUPFAM" id="SSF81321">
    <property type="entry name" value="Family A G protein-coupled receptor-like"/>
    <property type="match status" value="1"/>
</dbReference>
<feature type="region of interest" description="Disordered" evidence="5">
    <location>
        <begin position="341"/>
        <end position="363"/>
    </location>
</feature>
<evidence type="ECO:0000313" key="8">
    <source>
        <dbReference type="EMBL" id="EDO36114.1"/>
    </source>
</evidence>
<evidence type="ECO:0000256" key="3">
    <source>
        <dbReference type="ARBA" id="ARBA00022989"/>
    </source>
</evidence>
<dbReference type="STRING" id="45351.A7SJK3"/>
<dbReference type="Gene3D" id="1.20.1070.10">
    <property type="entry name" value="Rhodopsin 7-helix transmembrane proteins"/>
    <property type="match status" value="1"/>
</dbReference>
<dbReference type="OMA" id="YARCVES"/>
<feature type="domain" description="G-protein coupled receptors family 1 profile" evidence="7">
    <location>
        <begin position="52"/>
        <end position="285"/>
    </location>
</feature>
<name>A7SJK3_NEMVE</name>
<dbReference type="AlphaFoldDB" id="A7SJK3"/>
<dbReference type="HOGENOM" id="CLU_763551_0_0_1"/>
<dbReference type="Proteomes" id="UP000001593">
    <property type="component" value="Unassembled WGS sequence"/>
</dbReference>
<feature type="transmembrane region" description="Helical" evidence="6">
    <location>
        <begin position="272"/>
        <end position="294"/>
    </location>
</feature>
<reference evidence="8 9" key="1">
    <citation type="journal article" date="2007" name="Science">
        <title>Sea anemone genome reveals ancestral eumetazoan gene repertoire and genomic organization.</title>
        <authorList>
            <person name="Putnam N.H."/>
            <person name="Srivastava M."/>
            <person name="Hellsten U."/>
            <person name="Dirks B."/>
            <person name="Chapman J."/>
            <person name="Salamov A."/>
            <person name="Terry A."/>
            <person name="Shapiro H."/>
            <person name="Lindquist E."/>
            <person name="Kapitonov V.V."/>
            <person name="Jurka J."/>
            <person name="Genikhovich G."/>
            <person name="Grigoriev I.V."/>
            <person name="Lucas S.M."/>
            <person name="Steele R.E."/>
            <person name="Finnerty J.R."/>
            <person name="Technau U."/>
            <person name="Martindale M.Q."/>
            <person name="Rokhsar D.S."/>
        </authorList>
    </citation>
    <scope>NUCLEOTIDE SEQUENCE [LARGE SCALE GENOMIC DNA]</scope>
    <source>
        <strain evidence="9">CH2 X CH6</strain>
    </source>
</reference>
<dbReference type="KEGG" id="nve:5507565"/>
<keyword evidence="9" id="KW-1185">Reference proteome</keyword>
<dbReference type="GO" id="GO:0005886">
    <property type="term" value="C:plasma membrane"/>
    <property type="evidence" value="ECO:0000318"/>
    <property type="project" value="GO_Central"/>
</dbReference>
<evidence type="ECO:0000256" key="4">
    <source>
        <dbReference type="ARBA" id="ARBA00023136"/>
    </source>
</evidence>
<feature type="compositionally biased region" description="Basic and acidic residues" evidence="5">
    <location>
        <begin position="348"/>
        <end position="357"/>
    </location>
</feature>
<feature type="transmembrane region" description="Helical" evidence="6">
    <location>
        <begin position="39"/>
        <end position="62"/>
    </location>
</feature>
<protein>
    <recommendedName>
        <fullName evidence="7">G-protein coupled receptors family 1 profile domain-containing protein</fullName>
    </recommendedName>
</protein>
<feature type="transmembrane region" description="Helical" evidence="6">
    <location>
        <begin position="117"/>
        <end position="137"/>
    </location>
</feature>
<evidence type="ECO:0000313" key="9">
    <source>
        <dbReference type="Proteomes" id="UP000001593"/>
    </source>
</evidence>